<dbReference type="AlphaFoldDB" id="Q3B1S7"/>
<dbReference type="CAZy" id="GT2">
    <property type="family name" value="Glycosyltransferase Family 2"/>
</dbReference>
<dbReference type="CDD" id="cd06433">
    <property type="entry name" value="GT_2_WfgS_like"/>
    <property type="match status" value="1"/>
</dbReference>
<dbReference type="EMBL" id="CP000096">
    <property type="protein sequence ID" value="ABB24704.1"/>
    <property type="molecule type" value="Genomic_DNA"/>
</dbReference>
<feature type="domain" description="Glycosyltransferase 2-like" evidence="1">
    <location>
        <begin position="13"/>
        <end position="150"/>
    </location>
</feature>
<dbReference type="GO" id="GO:0016758">
    <property type="term" value="F:hexosyltransferase activity"/>
    <property type="evidence" value="ECO:0007669"/>
    <property type="project" value="UniProtKB-ARBA"/>
</dbReference>
<reference evidence="3" key="1">
    <citation type="submission" date="2005-08" db="EMBL/GenBank/DDBJ databases">
        <title>Complete sequence of Pelodictyon luteolum DSM 273.</title>
        <authorList>
            <consortium name="US DOE Joint Genome Institute"/>
            <person name="Copeland A."/>
            <person name="Lucas S."/>
            <person name="Lapidus A."/>
            <person name="Barry K."/>
            <person name="Detter J.C."/>
            <person name="Glavina T."/>
            <person name="Hammon N."/>
            <person name="Israni S."/>
            <person name="Pitluck S."/>
            <person name="Bryant D."/>
            <person name="Schmutz J."/>
            <person name="Larimer F."/>
            <person name="Land M."/>
            <person name="Kyrpides N."/>
            <person name="Ivanova N."/>
            <person name="Richardson P."/>
        </authorList>
    </citation>
    <scope>NUCLEOTIDE SEQUENCE [LARGE SCALE GENOMIC DNA]</scope>
    <source>
        <strain evidence="3">DSM 273 / BCRC 81028 / 2530</strain>
    </source>
</reference>
<keyword evidence="3" id="KW-1185">Reference proteome</keyword>
<evidence type="ECO:0000259" key="1">
    <source>
        <dbReference type="Pfam" id="PF00535"/>
    </source>
</evidence>
<organism evidence="2 3">
    <name type="scientific">Chlorobium luteolum (strain DSM 273 / BCRC 81028 / 2530)</name>
    <name type="common">Pelodictyon luteolum</name>
    <dbReference type="NCBI Taxonomy" id="319225"/>
    <lineage>
        <taxon>Bacteria</taxon>
        <taxon>Pseudomonadati</taxon>
        <taxon>Chlorobiota</taxon>
        <taxon>Chlorobiia</taxon>
        <taxon>Chlorobiales</taxon>
        <taxon>Chlorobiaceae</taxon>
        <taxon>Chlorobium/Pelodictyon group</taxon>
        <taxon>Pelodictyon</taxon>
    </lineage>
</organism>
<dbReference type="Pfam" id="PF00535">
    <property type="entry name" value="Glycos_transf_2"/>
    <property type="match status" value="1"/>
</dbReference>
<dbReference type="InterPro" id="IPR029044">
    <property type="entry name" value="Nucleotide-diphossugar_trans"/>
</dbReference>
<name>Q3B1S7_CHLL3</name>
<protein>
    <submittedName>
        <fullName evidence="2">Glycosyltransferases involved in cell wall biogenesis-like protein</fullName>
    </submittedName>
</protein>
<dbReference type="Proteomes" id="UP000002709">
    <property type="component" value="Chromosome"/>
</dbReference>
<dbReference type="Gene3D" id="3.90.550.10">
    <property type="entry name" value="Spore Coat Polysaccharide Biosynthesis Protein SpsA, Chain A"/>
    <property type="match status" value="1"/>
</dbReference>
<dbReference type="eggNOG" id="COG1216">
    <property type="taxonomic scope" value="Bacteria"/>
</dbReference>
<dbReference type="PANTHER" id="PTHR22916">
    <property type="entry name" value="GLYCOSYLTRANSFERASE"/>
    <property type="match status" value="1"/>
</dbReference>
<sequence length="274" mass="31815">MSPMAVSLFPKISIVTPSFNQAGYLEKTINSVIDQRYPNLEYIIIDGGSVDGSVKIIKKYEPYLTYWISERDNGQVDAINKGLRRASGEWVAWQNSDDIYYPGAFEELAEAIRMHPEASLIIGDLMLIDQDEKKIRDVRYINPEYHALLAEGMLIANQSSFWRRELHEKIGYLDENYHCSFDYEWFLRVAEHAKGMHVSSVWGALRYHDETKTSTMTERFLSEQKQILDGRSMPEWRKSMYKLRRLSLMLGEGQFDYVFRGLRKFVAGQKGGQV</sequence>
<dbReference type="SUPFAM" id="SSF53448">
    <property type="entry name" value="Nucleotide-diphospho-sugar transferases"/>
    <property type="match status" value="1"/>
</dbReference>
<proteinExistence type="predicted"/>
<dbReference type="HOGENOM" id="CLU_025996_21_0_10"/>
<gene>
    <name evidence="2" type="ordered locus">Plut_1853</name>
</gene>
<dbReference type="KEGG" id="plt:Plut_1853"/>
<dbReference type="InterPro" id="IPR001173">
    <property type="entry name" value="Glyco_trans_2-like"/>
</dbReference>
<dbReference type="STRING" id="319225.Plut_1853"/>
<keyword evidence="2" id="KW-0808">Transferase</keyword>
<evidence type="ECO:0000313" key="2">
    <source>
        <dbReference type="EMBL" id="ABB24704.1"/>
    </source>
</evidence>
<evidence type="ECO:0000313" key="3">
    <source>
        <dbReference type="Proteomes" id="UP000002709"/>
    </source>
</evidence>
<dbReference type="PANTHER" id="PTHR22916:SF65">
    <property type="entry name" value="SLR1065 PROTEIN"/>
    <property type="match status" value="1"/>
</dbReference>
<accession>Q3B1S7</accession>